<reference evidence="2" key="1">
    <citation type="submission" date="2017-08" db="EMBL/GenBank/DDBJ databases">
        <authorList>
            <person name="Varghese N."/>
            <person name="Submissions S."/>
        </authorList>
    </citation>
    <scope>NUCLEOTIDE SEQUENCE [LARGE SCALE GENOMIC DNA]</scope>
    <source>
        <strain evidence="2">AP-Melu-1000-B4</strain>
    </source>
</reference>
<evidence type="ECO:0000313" key="1">
    <source>
        <dbReference type="EMBL" id="SNX28705.1"/>
    </source>
</evidence>
<name>A0A240DZU1_9BURK</name>
<sequence length="54" mass="6698">MKIQHYIDDDDAYFDEYADSVKYDLLKERLLWQHHACKEIHQEYKVNDEDCDFD</sequence>
<proteinExistence type="predicted"/>
<dbReference type="Proteomes" id="UP000218069">
    <property type="component" value="Unassembled WGS sequence"/>
</dbReference>
<evidence type="ECO:0000313" key="2">
    <source>
        <dbReference type="Proteomes" id="UP000218069"/>
    </source>
</evidence>
<dbReference type="AlphaFoldDB" id="A0A240DZU1"/>
<keyword evidence="2" id="KW-1185">Reference proteome</keyword>
<dbReference type="EMBL" id="OANS01000002">
    <property type="protein sequence ID" value="SNX28705.1"/>
    <property type="molecule type" value="Genomic_DNA"/>
</dbReference>
<accession>A0A240DZU1</accession>
<protein>
    <submittedName>
        <fullName evidence="1">Uncharacterized protein</fullName>
    </submittedName>
</protein>
<gene>
    <name evidence="1" type="ORF">SAMN06295945_1050</name>
</gene>
<organism evidence="1 2">
    <name type="scientific">Polynucleobacter meluiroseus</name>
    <dbReference type="NCBI Taxonomy" id="1938814"/>
    <lineage>
        <taxon>Bacteria</taxon>
        <taxon>Pseudomonadati</taxon>
        <taxon>Pseudomonadota</taxon>
        <taxon>Betaproteobacteria</taxon>
        <taxon>Burkholderiales</taxon>
        <taxon>Burkholderiaceae</taxon>
        <taxon>Polynucleobacter</taxon>
    </lineage>
</organism>